<gene>
    <name evidence="3" type="ORF">IEO21_03763</name>
</gene>
<dbReference type="InterPro" id="IPR036908">
    <property type="entry name" value="RlpA-like_sf"/>
</dbReference>
<evidence type="ECO:0000313" key="3">
    <source>
        <dbReference type="EMBL" id="KAF9816998.1"/>
    </source>
</evidence>
<name>A0A8H7P5N4_9APHY</name>
<evidence type="ECO:0000313" key="4">
    <source>
        <dbReference type="Proteomes" id="UP000639403"/>
    </source>
</evidence>
<keyword evidence="1 2" id="KW-0732">Signal</keyword>
<feature type="signal peptide" evidence="2">
    <location>
        <begin position="1"/>
        <end position="20"/>
    </location>
</feature>
<feature type="chain" id="PRO_5034112858" description="RlpA-like protein double-psi beta-barrel domain-containing protein" evidence="2">
    <location>
        <begin position="21"/>
        <end position="132"/>
    </location>
</feature>
<dbReference type="Proteomes" id="UP000639403">
    <property type="component" value="Unassembled WGS sequence"/>
</dbReference>
<sequence>MTRFIALASVLGALAVSGLAHPFSGDAVARKRQGPDHHIGNATSYTPSGVGACGVTISPDQFAVALAPEFFNTCSERSQNLTITNANTGVTKYALVLDECDSCTGQNLEFTVPLYEALGGSLSHEPLEVIWY</sequence>
<reference evidence="3" key="2">
    <citation type="journal article" name="Front. Microbiol.">
        <title>Degradative Capacity of Two Strains of Rhodonia placenta: From Phenotype to Genotype.</title>
        <authorList>
            <person name="Kolle M."/>
            <person name="Horta M.A.C."/>
            <person name="Nowrousian M."/>
            <person name="Ohm R.A."/>
            <person name="Benz J.P."/>
            <person name="Pilgard A."/>
        </authorList>
    </citation>
    <scope>NUCLEOTIDE SEQUENCE</scope>
    <source>
        <strain evidence="3">FPRL280</strain>
    </source>
</reference>
<dbReference type="PANTHER" id="PTHR31836">
    <property type="match status" value="1"/>
</dbReference>
<dbReference type="InterPro" id="IPR051477">
    <property type="entry name" value="Expansin_CellWall"/>
</dbReference>
<proteinExistence type="predicted"/>
<evidence type="ECO:0000256" key="1">
    <source>
        <dbReference type="ARBA" id="ARBA00022729"/>
    </source>
</evidence>
<dbReference type="SUPFAM" id="SSF50685">
    <property type="entry name" value="Barwin-like endoglucanases"/>
    <property type="match status" value="1"/>
</dbReference>
<dbReference type="PANTHER" id="PTHR31836:SF29">
    <property type="entry name" value="RLPA-LIKE PROTEIN DOUBLE-PSI BETA-BARREL DOMAIN-CONTAINING PROTEIN"/>
    <property type="match status" value="1"/>
</dbReference>
<protein>
    <recommendedName>
        <fullName evidence="5">RlpA-like protein double-psi beta-barrel domain-containing protein</fullName>
    </recommendedName>
</protein>
<evidence type="ECO:0008006" key="5">
    <source>
        <dbReference type="Google" id="ProtNLM"/>
    </source>
</evidence>
<organism evidence="3 4">
    <name type="scientific">Rhodonia placenta</name>
    <dbReference type="NCBI Taxonomy" id="104341"/>
    <lineage>
        <taxon>Eukaryota</taxon>
        <taxon>Fungi</taxon>
        <taxon>Dikarya</taxon>
        <taxon>Basidiomycota</taxon>
        <taxon>Agaricomycotina</taxon>
        <taxon>Agaricomycetes</taxon>
        <taxon>Polyporales</taxon>
        <taxon>Adustoporiaceae</taxon>
        <taxon>Rhodonia</taxon>
    </lineage>
</organism>
<accession>A0A8H7P5N4</accession>
<reference evidence="3" key="1">
    <citation type="submission" date="2020-11" db="EMBL/GenBank/DDBJ databases">
        <authorList>
            <person name="Koelle M."/>
            <person name="Horta M.A.C."/>
            <person name="Nowrousian M."/>
            <person name="Ohm R.A."/>
            <person name="Benz P."/>
            <person name="Pilgard A."/>
        </authorList>
    </citation>
    <scope>NUCLEOTIDE SEQUENCE</scope>
    <source>
        <strain evidence="3">FPRL280</strain>
    </source>
</reference>
<comment type="caution">
    <text evidence="3">The sequence shown here is derived from an EMBL/GenBank/DDBJ whole genome shotgun (WGS) entry which is preliminary data.</text>
</comment>
<dbReference type="CDD" id="cd22191">
    <property type="entry name" value="DPBB_RlpA_EXP_N-like"/>
    <property type="match status" value="1"/>
</dbReference>
<evidence type="ECO:0000256" key="2">
    <source>
        <dbReference type="SAM" id="SignalP"/>
    </source>
</evidence>
<dbReference type="AlphaFoldDB" id="A0A8H7P5N4"/>
<dbReference type="EMBL" id="JADOXO010000049">
    <property type="protein sequence ID" value="KAF9816998.1"/>
    <property type="molecule type" value="Genomic_DNA"/>
</dbReference>
<dbReference type="Gene3D" id="2.40.40.10">
    <property type="entry name" value="RlpA-like domain"/>
    <property type="match status" value="1"/>
</dbReference>